<name>A0A0E9XWC3_ANGAN</name>
<dbReference type="AlphaFoldDB" id="A0A0E9XWC3"/>
<reference evidence="1" key="2">
    <citation type="journal article" date="2015" name="Fish Shellfish Immunol.">
        <title>Early steps in the European eel (Anguilla anguilla)-Vibrio vulnificus interaction in the gills: Role of the RtxA13 toxin.</title>
        <authorList>
            <person name="Callol A."/>
            <person name="Pajuelo D."/>
            <person name="Ebbesson L."/>
            <person name="Teles M."/>
            <person name="MacKenzie S."/>
            <person name="Amaro C."/>
        </authorList>
    </citation>
    <scope>NUCLEOTIDE SEQUENCE</scope>
</reference>
<accession>A0A0E9XWC3</accession>
<evidence type="ECO:0000313" key="1">
    <source>
        <dbReference type="EMBL" id="JAI07018.1"/>
    </source>
</evidence>
<proteinExistence type="predicted"/>
<dbReference type="EMBL" id="GBXM01001560">
    <property type="protein sequence ID" value="JAI07018.1"/>
    <property type="molecule type" value="Transcribed_RNA"/>
</dbReference>
<protein>
    <submittedName>
        <fullName evidence="1">Uncharacterized protein</fullName>
    </submittedName>
</protein>
<sequence length="72" mass="8018">MIHFLHCCPVCVLRHLQYATDFNTSHGKRECRPLPVTLPSMLDTLRPGRLLAGSSTCLLYLCATGVATFRRG</sequence>
<organism evidence="1">
    <name type="scientific">Anguilla anguilla</name>
    <name type="common">European freshwater eel</name>
    <name type="synonym">Muraena anguilla</name>
    <dbReference type="NCBI Taxonomy" id="7936"/>
    <lineage>
        <taxon>Eukaryota</taxon>
        <taxon>Metazoa</taxon>
        <taxon>Chordata</taxon>
        <taxon>Craniata</taxon>
        <taxon>Vertebrata</taxon>
        <taxon>Euteleostomi</taxon>
        <taxon>Actinopterygii</taxon>
        <taxon>Neopterygii</taxon>
        <taxon>Teleostei</taxon>
        <taxon>Anguilliformes</taxon>
        <taxon>Anguillidae</taxon>
        <taxon>Anguilla</taxon>
    </lineage>
</organism>
<reference evidence="1" key="1">
    <citation type="submission" date="2014-11" db="EMBL/GenBank/DDBJ databases">
        <authorList>
            <person name="Amaro Gonzalez C."/>
        </authorList>
    </citation>
    <scope>NUCLEOTIDE SEQUENCE</scope>
</reference>